<proteinExistence type="inferred from homology"/>
<keyword evidence="4" id="KW-0997">Cell inner membrane</keyword>
<evidence type="ECO:0000256" key="6">
    <source>
        <dbReference type="ARBA" id="ARBA00022989"/>
    </source>
</evidence>
<dbReference type="Pfam" id="PF00482">
    <property type="entry name" value="T2SSF"/>
    <property type="match status" value="1"/>
</dbReference>
<dbReference type="Gene3D" id="1.20.81.30">
    <property type="entry name" value="Type II secretion system (T2SS), domain F"/>
    <property type="match status" value="1"/>
</dbReference>
<feature type="transmembrane region" description="Helical" evidence="8">
    <location>
        <begin position="179"/>
        <end position="205"/>
    </location>
</feature>
<dbReference type="InterPro" id="IPR042094">
    <property type="entry name" value="T2SS_GspF_sf"/>
</dbReference>
<evidence type="ECO:0000256" key="4">
    <source>
        <dbReference type="ARBA" id="ARBA00022519"/>
    </source>
</evidence>
<dbReference type="PANTHER" id="PTHR30012">
    <property type="entry name" value="GENERAL SECRETION PATHWAY PROTEIN"/>
    <property type="match status" value="1"/>
</dbReference>
<keyword evidence="5 8" id="KW-0812">Transmembrane</keyword>
<reference evidence="11" key="1">
    <citation type="submission" date="2017-09" db="EMBL/GenBank/DDBJ databases">
        <title>Depth-based differentiation of microbial function through sediment-hosted aquifers and enrichment of novel symbionts in the deep terrestrial subsurface.</title>
        <authorList>
            <person name="Probst A.J."/>
            <person name="Ladd B."/>
            <person name="Jarett J.K."/>
            <person name="Geller-Mcgrath D.E."/>
            <person name="Sieber C.M.K."/>
            <person name="Emerson J.B."/>
            <person name="Anantharaman K."/>
            <person name="Thomas B.C."/>
            <person name="Malmstrom R."/>
            <person name="Stieglmeier M."/>
            <person name="Klingl A."/>
            <person name="Woyke T."/>
            <person name="Ryan C.M."/>
            <person name="Banfield J.F."/>
        </authorList>
    </citation>
    <scope>NUCLEOTIDE SEQUENCE [LARGE SCALE GENOMIC DNA]</scope>
</reference>
<dbReference type="EMBL" id="PFDZ01000051">
    <property type="protein sequence ID" value="PJE59082.1"/>
    <property type="molecule type" value="Genomic_DNA"/>
</dbReference>
<keyword evidence="7 8" id="KW-0472">Membrane</keyword>
<sequence>KIIYQEIMKFNYLARTEKGGSQSGTIEAANRSAALDVLQDRGLLVLKLESSERAPFFAKEIKIFQRVKRRSVFIFFRQLAILIDADVSLVQSLRILGEQEDNPRFKEVILETADKIDGGASFSKALSNYPKLFSSFAVNLVKTGEVSGGLKESLEYLADHLEKEYYLISKVRGAMTYPAFILGAFVIAGILVMVMVIPNLTSVLMESGQELPWSTKLVIFSSDVLRNYGWLLFLLLVGFGVFIWKYNQGEEGKAQIDALKLKIPIFGKILKKTYLARLAENLSVLI</sequence>
<dbReference type="Proteomes" id="UP000231255">
    <property type="component" value="Unassembled WGS sequence"/>
</dbReference>
<keyword evidence="6 8" id="KW-1133">Transmembrane helix</keyword>
<feature type="non-terminal residue" evidence="10">
    <location>
        <position position="286"/>
    </location>
</feature>
<evidence type="ECO:0000259" key="9">
    <source>
        <dbReference type="Pfam" id="PF00482"/>
    </source>
</evidence>
<protein>
    <recommendedName>
        <fullName evidence="9">Type II secretion system protein GspF domain-containing protein</fullName>
    </recommendedName>
</protein>
<dbReference type="AlphaFoldDB" id="A0A2M8KGN9"/>
<evidence type="ECO:0000256" key="1">
    <source>
        <dbReference type="ARBA" id="ARBA00004429"/>
    </source>
</evidence>
<comment type="caution">
    <text evidence="10">The sequence shown here is derived from an EMBL/GenBank/DDBJ whole genome shotgun (WGS) entry which is preliminary data.</text>
</comment>
<feature type="non-terminal residue" evidence="10">
    <location>
        <position position="1"/>
    </location>
</feature>
<keyword evidence="3" id="KW-1003">Cell membrane</keyword>
<evidence type="ECO:0000256" key="3">
    <source>
        <dbReference type="ARBA" id="ARBA00022475"/>
    </source>
</evidence>
<dbReference type="InterPro" id="IPR018076">
    <property type="entry name" value="T2SS_GspF_dom"/>
</dbReference>
<comment type="subcellular location">
    <subcellularLocation>
        <location evidence="1">Cell inner membrane</location>
        <topology evidence="1">Multi-pass membrane protein</topology>
    </subcellularLocation>
</comment>
<feature type="domain" description="Type II secretion system protein GspF" evidence="9">
    <location>
        <begin position="75"/>
        <end position="198"/>
    </location>
</feature>
<evidence type="ECO:0000256" key="2">
    <source>
        <dbReference type="ARBA" id="ARBA00005745"/>
    </source>
</evidence>
<gene>
    <name evidence="10" type="ORF">COU84_02240</name>
</gene>
<name>A0A2M8KGN9_9BACT</name>
<dbReference type="PANTHER" id="PTHR30012:SF0">
    <property type="entry name" value="TYPE II SECRETION SYSTEM PROTEIN F-RELATED"/>
    <property type="match status" value="1"/>
</dbReference>
<dbReference type="GO" id="GO:0005886">
    <property type="term" value="C:plasma membrane"/>
    <property type="evidence" value="ECO:0007669"/>
    <property type="project" value="UniProtKB-SubCell"/>
</dbReference>
<organism evidence="10 11">
    <name type="scientific">Candidatus Portnoybacteria bacterium CG10_big_fil_rev_8_21_14_0_10_43_39</name>
    <dbReference type="NCBI Taxonomy" id="1974815"/>
    <lineage>
        <taxon>Bacteria</taxon>
        <taxon>Candidatus Portnoyibacteriota</taxon>
    </lineage>
</organism>
<evidence type="ECO:0000256" key="5">
    <source>
        <dbReference type="ARBA" id="ARBA00022692"/>
    </source>
</evidence>
<evidence type="ECO:0000256" key="8">
    <source>
        <dbReference type="SAM" id="Phobius"/>
    </source>
</evidence>
<comment type="similarity">
    <text evidence="2">Belongs to the GSP F family.</text>
</comment>
<feature type="transmembrane region" description="Helical" evidence="8">
    <location>
        <begin position="225"/>
        <end position="244"/>
    </location>
</feature>
<evidence type="ECO:0000313" key="11">
    <source>
        <dbReference type="Proteomes" id="UP000231255"/>
    </source>
</evidence>
<dbReference type="FunFam" id="1.20.81.30:FF:000001">
    <property type="entry name" value="Type II secretion system protein F"/>
    <property type="match status" value="1"/>
</dbReference>
<accession>A0A2M8KGN9</accession>
<evidence type="ECO:0000256" key="7">
    <source>
        <dbReference type="ARBA" id="ARBA00023136"/>
    </source>
</evidence>
<evidence type="ECO:0000313" key="10">
    <source>
        <dbReference type="EMBL" id="PJE59082.1"/>
    </source>
</evidence>
<dbReference type="InterPro" id="IPR003004">
    <property type="entry name" value="GspF/PilC"/>
</dbReference>